<dbReference type="InterPro" id="IPR042321">
    <property type="entry name" value="Ima1"/>
</dbReference>
<dbReference type="Pfam" id="PF09779">
    <property type="entry name" value="Ima1_N"/>
    <property type="match status" value="1"/>
</dbReference>
<dbReference type="OrthoDB" id="5966927at2759"/>
<evidence type="ECO:0000256" key="1">
    <source>
        <dbReference type="ARBA" id="ARBA00004473"/>
    </source>
</evidence>
<dbReference type="PANTHER" id="PTHR28538">
    <property type="entry name" value="INTEGRAL INNER NUCLEAR MEMBRANE PROTEIN IMA1"/>
    <property type="match status" value="1"/>
</dbReference>
<protein>
    <recommendedName>
        <fullName evidence="7">Ima1 N-terminal domain-containing protein</fullName>
    </recommendedName>
</protein>
<dbReference type="PANTHER" id="PTHR28538:SF1">
    <property type="entry name" value="INTEGRAL INNER NUCLEAR MEMBRANE PROTEIN IMA1"/>
    <property type="match status" value="1"/>
</dbReference>
<accession>A0A9P7GDG7</accession>
<dbReference type="EMBL" id="JABCKV010000008">
    <property type="protein sequence ID" value="KAG5647584.1"/>
    <property type="molecule type" value="Genomic_DNA"/>
</dbReference>
<evidence type="ECO:0000313" key="8">
    <source>
        <dbReference type="EMBL" id="KAG5647584.1"/>
    </source>
</evidence>
<keyword evidence="5" id="KW-0539">Nucleus</keyword>
<dbReference type="GO" id="GO:0034992">
    <property type="term" value="C:microtubule organizing center attachment site"/>
    <property type="evidence" value="ECO:0007669"/>
    <property type="project" value="TreeGrafter"/>
</dbReference>
<evidence type="ECO:0000256" key="5">
    <source>
        <dbReference type="ARBA" id="ARBA00023242"/>
    </source>
</evidence>
<evidence type="ECO:0000256" key="4">
    <source>
        <dbReference type="ARBA" id="ARBA00023136"/>
    </source>
</evidence>
<gene>
    <name evidence="8" type="ORF">DXG03_008937</name>
</gene>
<dbReference type="GO" id="GO:0034506">
    <property type="term" value="C:chromosome, centromeric core domain"/>
    <property type="evidence" value="ECO:0007669"/>
    <property type="project" value="TreeGrafter"/>
</dbReference>
<evidence type="ECO:0000313" key="9">
    <source>
        <dbReference type="Proteomes" id="UP000775547"/>
    </source>
</evidence>
<reference evidence="8" key="2">
    <citation type="submission" date="2021-10" db="EMBL/GenBank/DDBJ databases">
        <title>Phylogenomics reveals ancestral predisposition of the termite-cultivated fungus Termitomyces towards a domesticated lifestyle.</title>
        <authorList>
            <person name="Auxier B."/>
            <person name="Grum-Grzhimaylo A."/>
            <person name="Cardenas M.E."/>
            <person name="Lodge J.D."/>
            <person name="Laessoe T."/>
            <person name="Pedersen O."/>
            <person name="Smith M.E."/>
            <person name="Kuyper T.W."/>
            <person name="Franco-Molano E.A."/>
            <person name="Baroni T.J."/>
            <person name="Aanen D.K."/>
        </authorList>
    </citation>
    <scope>NUCLEOTIDE SEQUENCE</scope>
    <source>
        <strain evidence="8">AP01</strain>
        <tissue evidence="8">Mycelium</tissue>
    </source>
</reference>
<feature type="transmembrane region" description="Helical" evidence="6">
    <location>
        <begin position="129"/>
        <end position="151"/>
    </location>
</feature>
<sequence length="163" mass="18507">MRGSTSEDQLPTPYGKGPFCHTCQSNQLLILNLLSNYLPPPNDPEYVARLEMLPDYRESLQVRYPPVCDTCLPAVEDEIRRKDHMARTKALGGWLKDSKGKERQRRVSEGFKEPEKVTTEVIIWRARGVLWATSFVLAVLCNLAGALTFLLEDLISLLTLPFM</sequence>
<dbReference type="GO" id="GO:0044732">
    <property type="term" value="C:mitotic spindle pole body"/>
    <property type="evidence" value="ECO:0007669"/>
    <property type="project" value="TreeGrafter"/>
</dbReference>
<dbReference type="Proteomes" id="UP000775547">
    <property type="component" value="Unassembled WGS sequence"/>
</dbReference>
<dbReference type="InterPro" id="IPR018617">
    <property type="entry name" value="Ima1_N"/>
</dbReference>
<keyword evidence="2 6" id="KW-0812">Transmembrane</keyword>
<dbReference type="GO" id="GO:0005637">
    <property type="term" value="C:nuclear inner membrane"/>
    <property type="evidence" value="ECO:0007669"/>
    <property type="project" value="UniProtKB-SubCell"/>
</dbReference>
<keyword evidence="3 6" id="KW-1133">Transmembrane helix</keyword>
<evidence type="ECO:0000259" key="7">
    <source>
        <dbReference type="Pfam" id="PF09779"/>
    </source>
</evidence>
<keyword evidence="4 6" id="KW-0472">Membrane</keyword>
<name>A0A9P7GDG7_9AGAR</name>
<comment type="subcellular location">
    <subcellularLocation>
        <location evidence="1">Nucleus inner membrane</location>
        <topology evidence="1">Multi-pass membrane protein</topology>
    </subcellularLocation>
</comment>
<evidence type="ECO:0000256" key="3">
    <source>
        <dbReference type="ARBA" id="ARBA00022989"/>
    </source>
</evidence>
<dbReference type="AlphaFoldDB" id="A0A9P7GDG7"/>
<dbReference type="GO" id="GO:0071765">
    <property type="term" value="P:nuclear inner membrane organization"/>
    <property type="evidence" value="ECO:0007669"/>
    <property type="project" value="InterPro"/>
</dbReference>
<evidence type="ECO:0000256" key="2">
    <source>
        <dbReference type="ARBA" id="ARBA00022692"/>
    </source>
</evidence>
<comment type="caution">
    <text evidence="8">The sequence shown here is derived from an EMBL/GenBank/DDBJ whole genome shotgun (WGS) entry which is preliminary data.</text>
</comment>
<keyword evidence="9" id="KW-1185">Reference proteome</keyword>
<feature type="domain" description="Ima1 N-terminal" evidence="7">
    <location>
        <begin position="9"/>
        <end position="75"/>
    </location>
</feature>
<organism evidence="8 9">
    <name type="scientific">Asterophora parasitica</name>
    <dbReference type="NCBI Taxonomy" id="117018"/>
    <lineage>
        <taxon>Eukaryota</taxon>
        <taxon>Fungi</taxon>
        <taxon>Dikarya</taxon>
        <taxon>Basidiomycota</taxon>
        <taxon>Agaricomycotina</taxon>
        <taxon>Agaricomycetes</taxon>
        <taxon>Agaricomycetidae</taxon>
        <taxon>Agaricales</taxon>
        <taxon>Tricholomatineae</taxon>
        <taxon>Lyophyllaceae</taxon>
        <taxon>Asterophora</taxon>
    </lineage>
</organism>
<evidence type="ECO:0000256" key="6">
    <source>
        <dbReference type="SAM" id="Phobius"/>
    </source>
</evidence>
<reference evidence="8" key="1">
    <citation type="submission" date="2020-07" db="EMBL/GenBank/DDBJ databases">
        <authorList>
            <person name="Nieuwenhuis M."/>
            <person name="Van De Peppel L.J.J."/>
        </authorList>
    </citation>
    <scope>NUCLEOTIDE SEQUENCE</scope>
    <source>
        <strain evidence="8">AP01</strain>
        <tissue evidence="8">Mycelium</tissue>
    </source>
</reference>
<proteinExistence type="predicted"/>